<name>A0A6V8LS47_9BACT</name>
<dbReference type="PROSITE" id="PS00550">
    <property type="entry name" value="HEMERYTHRINS"/>
    <property type="match status" value="1"/>
</dbReference>
<dbReference type="CDD" id="cd12107">
    <property type="entry name" value="Hemerythrin"/>
    <property type="match status" value="1"/>
</dbReference>
<dbReference type="InterPro" id="IPR050669">
    <property type="entry name" value="Hemerythrin"/>
</dbReference>
<dbReference type="RefSeq" id="WP_173082371.1">
    <property type="nucleotide sequence ID" value="NZ_BLTE01000004.1"/>
</dbReference>
<evidence type="ECO:0000256" key="2">
    <source>
        <dbReference type="ARBA" id="ARBA00022621"/>
    </source>
</evidence>
<evidence type="ECO:0000313" key="7">
    <source>
        <dbReference type="Proteomes" id="UP000494245"/>
    </source>
</evidence>
<dbReference type="Gene3D" id="1.20.120.50">
    <property type="entry name" value="Hemerythrin-like"/>
    <property type="match status" value="1"/>
</dbReference>
<feature type="domain" description="Hemerythrin-like" evidence="5">
    <location>
        <begin position="13"/>
        <end position="120"/>
    </location>
</feature>
<keyword evidence="4" id="KW-0408">Iron</keyword>
<dbReference type="InterPro" id="IPR012827">
    <property type="entry name" value="Hemerythrin_metal-bd"/>
</dbReference>
<dbReference type="NCBIfam" id="NF033749">
    <property type="entry name" value="bact_hemeryth"/>
    <property type="match status" value="1"/>
</dbReference>
<reference evidence="6 7" key="2">
    <citation type="submission" date="2020-05" db="EMBL/GenBank/DDBJ databases">
        <title>Draft genome sequence of Desulfovibrio sp. strainFSS-1.</title>
        <authorList>
            <person name="Shimoshige H."/>
            <person name="Kobayashi H."/>
            <person name="Maekawa T."/>
        </authorList>
    </citation>
    <scope>NUCLEOTIDE SEQUENCE [LARGE SCALE GENOMIC DNA]</scope>
    <source>
        <strain evidence="6 7">SIID29052-01</strain>
    </source>
</reference>
<dbReference type="Pfam" id="PF01814">
    <property type="entry name" value="Hemerythrin"/>
    <property type="match status" value="1"/>
</dbReference>
<keyword evidence="2" id="KW-0561">Oxygen transport</keyword>
<dbReference type="PANTHER" id="PTHR37164:SF1">
    <property type="entry name" value="BACTERIOHEMERYTHRIN"/>
    <property type="match status" value="1"/>
</dbReference>
<gene>
    <name evidence="6" type="ORF">NNJEOMEG_01223</name>
</gene>
<evidence type="ECO:0000313" key="6">
    <source>
        <dbReference type="EMBL" id="GFK93391.1"/>
    </source>
</evidence>
<dbReference type="NCBIfam" id="TIGR02481">
    <property type="entry name" value="hemeryth_dom"/>
    <property type="match status" value="1"/>
</dbReference>
<dbReference type="InterPro" id="IPR035938">
    <property type="entry name" value="Hemerythrin-like_sf"/>
</dbReference>
<evidence type="ECO:0000259" key="5">
    <source>
        <dbReference type="Pfam" id="PF01814"/>
    </source>
</evidence>
<dbReference type="AlphaFoldDB" id="A0A6V8LS47"/>
<dbReference type="GO" id="GO:0046872">
    <property type="term" value="F:metal ion binding"/>
    <property type="evidence" value="ECO:0007669"/>
    <property type="project" value="UniProtKB-KW"/>
</dbReference>
<dbReference type="Proteomes" id="UP000494245">
    <property type="component" value="Unassembled WGS sequence"/>
</dbReference>
<organism evidence="6 7">
    <name type="scientific">Fundidesulfovibrio magnetotacticus</name>
    <dbReference type="NCBI Taxonomy" id="2730080"/>
    <lineage>
        <taxon>Bacteria</taxon>
        <taxon>Pseudomonadati</taxon>
        <taxon>Thermodesulfobacteriota</taxon>
        <taxon>Desulfovibrionia</taxon>
        <taxon>Desulfovibrionales</taxon>
        <taxon>Desulfovibrionaceae</taxon>
        <taxon>Fundidesulfovibrio</taxon>
    </lineage>
</organism>
<protein>
    <submittedName>
        <fullName evidence="6">Bacteriohemerythrin</fullName>
    </submittedName>
</protein>
<dbReference type="GO" id="GO:0005344">
    <property type="term" value="F:oxygen carrier activity"/>
    <property type="evidence" value="ECO:0007669"/>
    <property type="project" value="UniProtKB-KW"/>
</dbReference>
<comment type="similarity">
    <text evidence="1">Belongs to the hemerythrin family.</text>
</comment>
<evidence type="ECO:0000256" key="4">
    <source>
        <dbReference type="ARBA" id="ARBA00023004"/>
    </source>
</evidence>
<evidence type="ECO:0000256" key="1">
    <source>
        <dbReference type="ARBA" id="ARBA00010587"/>
    </source>
</evidence>
<dbReference type="SUPFAM" id="SSF47188">
    <property type="entry name" value="Hemerythrin-like"/>
    <property type="match status" value="1"/>
</dbReference>
<keyword evidence="7" id="KW-1185">Reference proteome</keyword>
<sequence length="135" mass="15885">MARIEWHEGLALGIETIDRQHRTLLTLCNRLLDAVRKADEKAVAAAFRELREYTFSHFNAEEDYMQSVGYPGLGSHKLLHVELKRDVKYFQDVVYRKGDLTEAQIVEFLKHWLLDHILQYDLDIRKWTRAEGKAT</sequence>
<dbReference type="InterPro" id="IPR016131">
    <property type="entry name" value="Haemerythrin_Fe_BS"/>
</dbReference>
<keyword evidence="2" id="KW-0813">Transport</keyword>
<dbReference type="PANTHER" id="PTHR37164">
    <property type="entry name" value="BACTERIOHEMERYTHRIN"/>
    <property type="match status" value="1"/>
</dbReference>
<accession>A0A6V8LS47</accession>
<proteinExistence type="inferred from homology"/>
<keyword evidence="3" id="KW-0479">Metal-binding</keyword>
<reference evidence="6 7" key="1">
    <citation type="submission" date="2020-04" db="EMBL/GenBank/DDBJ databases">
        <authorList>
            <consortium name="Desulfovibrio sp. FSS-1 genome sequencing consortium"/>
            <person name="Shimoshige H."/>
            <person name="Kobayashi H."/>
            <person name="Maekawa T."/>
        </authorList>
    </citation>
    <scope>NUCLEOTIDE SEQUENCE [LARGE SCALE GENOMIC DNA]</scope>
    <source>
        <strain evidence="6 7">SIID29052-01</strain>
    </source>
</reference>
<dbReference type="EMBL" id="BLTE01000004">
    <property type="protein sequence ID" value="GFK93391.1"/>
    <property type="molecule type" value="Genomic_DNA"/>
</dbReference>
<dbReference type="InterPro" id="IPR012312">
    <property type="entry name" value="Hemerythrin-like"/>
</dbReference>
<evidence type="ECO:0000256" key="3">
    <source>
        <dbReference type="ARBA" id="ARBA00022723"/>
    </source>
</evidence>
<comment type="caution">
    <text evidence="6">The sequence shown here is derived from an EMBL/GenBank/DDBJ whole genome shotgun (WGS) entry which is preliminary data.</text>
</comment>